<feature type="transmembrane region" description="Helical" evidence="1">
    <location>
        <begin position="77"/>
        <end position="98"/>
    </location>
</feature>
<gene>
    <name evidence="2" type="ORF">EDEG_03558</name>
</gene>
<feature type="transmembrane region" description="Helical" evidence="1">
    <location>
        <begin position="182"/>
        <end position="202"/>
    </location>
</feature>
<keyword evidence="3" id="KW-1185">Reference proteome</keyword>
<sequence length="245" mass="28301">MEFTLLDKALKGIDDVFRTYKQEISIGTYALYSLFCSVFLEPRMSFLLLPLIMVEFKRNYDASEKVQMGYTKYYMDNFLYDSATCMVWVCVILNALIYCGRNGIANLKVSSQNSLQQSAFYFICTFLLNLMSYLYGFTLSKFLPNPNSSNKKIIYKMMIAFTIILTMFPLANVSKIRLLENFYVSTFFMAACGFIDGSYCVINPRDKDAAFYISLTKIIAVFYLFANCFITAKNLYIPLFLKIRA</sequence>
<dbReference type="AlphaFoldDB" id="J9D2C1"/>
<proteinExistence type="predicted"/>
<comment type="caution">
    <text evidence="2">The sequence shown here is derived from an EMBL/GenBank/DDBJ whole genome shotgun (WGS) entry which is preliminary data.</text>
</comment>
<dbReference type="VEuPathDB" id="MicrosporidiaDB:EDEG_03558"/>
<feature type="transmembrane region" description="Helical" evidence="1">
    <location>
        <begin position="118"/>
        <end position="137"/>
    </location>
</feature>
<dbReference type="EMBL" id="AFBI03000098">
    <property type="protein sequence ID" value="EJW01986.1"/>
    <property type="molecule type" value="Genomic_DNA"/>
</dbReference>
<keyword evidence="1" id="KW-0472">Membrane</keyword>
<evidence type="ECO:0000313" key="2">
    <source>
        <dbReference type="EMBL" id="EJW01986.1"/>
    </source>
</evidence>
<evidence type="ECO:0000256" key="1">
    <source>
        <dbReference type="SAM" id="Phobius"/>
    </source>
</evidence>
<dbReference type="HOGENOM" id="CLU_1133575_0_0_1"/>
<dbReference type="Proteomes" id="UP000003163">
    <property type="component" value="Unassembled WGS sequence"/>
</dbReference>
<feature type="transmembrane region" description="Helical" evidence="1">
    <location>
        <begin position="153"/>
        <end position="170"/>
    </location>
</feature>
<reference evidence="2 3" key="1">
    <citation type="submission" date="2011-08" db="EMBL/GenBank/DDBJ databases">
        <authorList>
            <person name="Liu Z.J."/>
            <person name="Shi F.L."/>
            <person name="Lu J.Q."/>
            <person name="Li M."/>
            <person name="Wang Z.L."/>
        </authorList>
    </citation>
    <scope>NUCLEOTIDE SEQUENCE [LARGE SCALE GENOMIC DNA]</scope>
    <source>
        <strain evidence="2 3">USNM 41457</strain>
    </source>
</reference>
<organism evidence="2 3">
    <name type="scientific">Edhazardia aedis (strain USNM 41457)</name>
    <name type="common">Microsporidian parasite</name>
    <dbReference type="NCBI Taxonomy" id="1003232"/>
    <lineage>
        <taxon>Eukaryota</taxon>
        <taxon>Fungi</taxon>
        <taxon>Fungi incertae sedis</taxon>
        <taxon>Microsporidia</taxon>
        <taxon>Edhazardia</taxon>
    </lineage>
</organism>
<name>J9D2C1_EDHAE</name>
<dbReference type="InParanoid" id="J9D2C1"/>
<protein>
    <submittedName>
        <fullName evidence="2">Uncharacterized protein</fullName>
    </submittedName>
</protein>
<feature type="transmembrane region" description="Helical" evidence="1">
    <location>
        <begin position="29"/>
        <end position="56"/>
    </location>
</feature>
<reference evidence="3" key="2">
    <citation type="submission" date="2015-07" db="EMBL/GenBank/DDBJ databases">
        <title>Contrasting host-pathogen interactions and genome evolution in two generalist and specialist microsporidian pathogens of mosquitoes.</title>
        <authorList>
            <consortium name="The Broad Institute Genomics Platform"/>
            <consortium name="The Broad Institute Genome Sequencing Center for Infectious Disease"/>
            <person name="Cuomo C.A."/>
            <person name="Sanscrainte N.D."/>
            <person name="Goldberg J.M."/>
            <person name="Heiman D."/>
            <person name="Young S."/>
            <person name="Zeng Q."/>
            <person name="Becnel J.J."/>
            <person name="Birren B.W."/>
        </authorList>
    </citation>
    <scope>NUCLEOTIDE SEQUENCE [LARGE SCALE GENOMIC DNA]</scope>
    <source>
        <strain evidence="3">USNM 41457</strain>
    </source>
</reference>
<keyword evidence="1" id="KW-0812">Transmembrane</keyword>
<evidence type="ECO:0000313" key="3">
    <source>
        <dbReference type="Proteomes" id="UP000003163"/>
    </source>
</evidence>
<keyword evidence="1" id="KW-1133">Transmembrane helix</keyword>
<accession>J9D2C1</accession>
<feature type="transmembrane region" description="Helical" evidence="1">
    <location>
        <begin position="209"/>
        <end position="232"/>
    </location>
</feature>